<keyword evidence="7" id="KW-1185">Reference proteome</keyword>
<reference evidence="6 7" key="1">
    <citation type="submission" date="2023-01" db="EMBL/GenBank/DDBJ databases">
        <authorList>
            <person name="Kreplak J."/>
        </authorList>
    </citation>
    <scope>NUCLEOTIDE SEQUENCE [LARGE SCALE GENOMIC DNA]</scope>
</reference>
<dbReference type="GO" id="GO:0005737">
    <property type="term" value="C:cytoplasm"/>
    <property type="evidence" value="ECO:0007669"/>
    <property type="project" value="TreeGrafter"/>
</dbReference>
<sequence length="121" mass="14281">MWWQQRVSDSECGGGLRMLFFATEKGVFISTFHALVRLIRLPAIRVHHKWIVLTNNNEQLELIFFDKYEKYLHDGWDDELDSYILNEGLVCDELEDVMEIRGNIEDYHGCDFLPSNGLITW</sequence>
<dbReference type="GO" id="GO:0016887">
    <property type="term" value="F:ATP hydrolysis activity"/>
    <property type="evidence" value="ECO:0007669"/>
    <property type="project" value="InterPro"/>
</dbReference>
<evidence type="ECO:0000256" key="5">
    <source>
        <dbReference type="ARBA" id="ARBA00022840"/>
    </source>
</evidence>
<evidence type="ECO:0000256" key="4">
    <source>
        <dbReference type="ARBA" id="ARBA00022777"/>
    </source>
</evidence>
<keyword evidence="5" id="KW-0067">ATP-binding</keyword>
<protein>
    <submittedName>
        <fullName evidence="6">Uncharacterized protein</fullName>
    </submittedName>
</protein>
<evidence type="ECO:0000313" key="7">
    <source>
        <dbReference type="Proteomes" id="UP001157006"/>
    </source>
</evidence>
<accession>A0AAV1ACE4</accession>
<evidence type="ECO:0000256" key="1">
    <source>
        <dbReference type="ARBA" id="ARBA00022517"/>
    </source>
</evidence>
<gene>
    <name evidence="6" type="ORF">VFH_IV006080</name>
</gene>
<evidence type="ECO:0000313" key="6">
    <source>
        <dbReference type="EMBL" id="CAI8606763.1"/>
    </source>
</evidence>
<dbReference type="GO" id="GO:0004017">
    <property type="term" value="F:AMP kinase activity"/>
    <property type="evidence" value="ECO:0007669"/>
    <property type="project" value="InterPro"/>
</dbReference>
<dbReference type="GO" id="GO:0005634">
    <property type="term" value="C:nucleus"/>
    <property type="evidence" value="ECO:0007669"/>
    <property type="project" value="TreeGrafter"/>
</dbReference>
<evidence type="ECO:0000256" key="2">
    <source>
        <dbReference type="ARBA" id="ARBA00022679"/>
    </source>
</evidence>
<evidence type="ECO:0000256" key="3">
    <source>
        <dbReference type="ARBA" id="ARBA00022741"/>
    </source>
</evidence>
<keyword evidence="2" id="KW-0808">Transferase</keyword>
<dbReference type="GO" id="GO:0005524">
    <property type="term" value="F:ATP binding"/>
    <property type="evidence" value="ECO:0007669"/>
    <property type="project" value="UniProtKB-KW"/>
</dbReference>
<keyword evidence="3" id="KW-0547">Nucleotide-binding</keyword>
<keyword evidence="4" id="KW-0418">Kinase</keyword>
<name>A0AAV1ACE4_VICFA</name>
<organism evidence="6 7">
    <name type="scientific">Vicia faba</name>
    <name type="common">Broad bean</name>
    <name type="synonym">Faba vulgaris</name>
    <dbReference type="NCBI Taxonomy" id="3906"/>
    <lineage>
        <taxon>Eukaryota</taxon>
        <taxon>Viridiplantae</taxon>
        <taxon>Streptophyta</taxon>
        <taxon>Embryophyta</taxon>
        <taxon>Tracheophyta</taxon>
        <taxon>Spermatophyta</taxon>
        <taxon>Magnoliopsida</taxon>
        <taxon>eudicotyledons</taxon>
        <taxon>Gunneridae</taxon>
        <taxon>Pentapetalae</taxon>
        <taxon>rosids</taxon>
        <taxon>fabids</taxon>
        <taxon>Fabales</taxon>
        <taxon>Fabaceae</taxon>
        <taxon>Papilionoideae</taxon>
        <taxon>50 kb inversion clade</taxon>
        <taxon>NPAAA clade</taxon>
        <taxon>Hologalegina</taxon>
        <taxon>IRL clade</taxon>
        <taxon>Fabeae</taxon>
        <taxon>Vicia</taxon>
    </lineage>
</organism>
<keyword evidence="1" id="KW-0690">Ribosome biogenesis</keyword>
<dbReference type="Proteomes" id="UP001157006">
    <property type="component" value="Chromosome 4"/>
</dbReference>
<dbReference type="PANTHER" id="PTHR12595:SF0">
    <property type="entry name" value="ADENYLATE KINASE ISOENZYME 6"/>
    <property type="match status" value="1"/>
</dbReference>
<dbReference type="AlphaFoldDB" id="A0AAV1ACE4"/>
<proteinExistence type="predicted"/>
<dbReference type="GO" id="GO:0042254">
    <property type="term" value="P:ribosome biogenesis"/>
    <property type="evidence" value="ECO:0007669"/>
    <property type="project" value="UniProtKB-KW"/>
</dbReference>
<dbReference type="PANTHER" id="PTHR12595">
    <property type="entry name" value="POS9-ACTIVATING FACTOR FAP7-RELATED"/>
    <property type="match status" value="1"/>
</dbReference>
<dbReference type="EMBL" id="OX451739">
    <property type="protein sequence ID" value="CAI8606763.1"/>
    <property type="molecule type" value="Genomic_DNA"/>
</dbReference>
<dbReference type="InterPro" id="IPR020618">
    <property type="entry name" value="Adenyl_kinase_AK6"/>
</dbReference>